<dbReference type="PANTHER" id="PTHR42743:SF11">
    <property type="entry name" value="AMINODEOXYCHORISMATE LYASE"/>
    <property type="match status" value="1"/>
</dbReference>
<dbReference type="OrthoDB" id="9805628at2"/>
<comment type="pathway">
    <text evidence="2">Amino-acid biosynthesis; L-valine biosynthesis; L-valine from pyruvate: step 4/4.</text>
</comment>
<comment type="catalytic activity">
    <reaction evidence="6">
        <text>L-valine + 2-oxoglutarate = 3-methyl-2-oxobutanoate + L-glutamate</text>
        <dbReference type="Rhea" id="RHEA:24813"/>
        <dbReference type="ChEBI" id="CHEBI:11851"/>
        <dbReference type="ChEBI" id="CHEBI:16810"/>
        <dbReference type="ChEBI" id="CHEBI:29985"/>
        <dbReference type="ChEBI" id="CHEBI:57762"/>
        <dbReference type="EC" id="2.6.1.42"/>
    </reaction>
</comment>
<dbReference type="PANTHER" id="PTHR42743">
    <property type="entry name" value="AMINO-ACID AMINOTRANSFERASE"/>
    <property type="match status" value="1"/>
</dbReference>
<evidence type="ECO:0000256" key="7">
    <source>
        <dbReference type="ARBA" id="ARBA00048798"/>
    </source>
</evidence>
<protein>
    <recommendedName>
        <fullName evidence="5">branched-chain-amino-acid transaminase</fullName>
        <ecNumber evidence="5">2.6.1.42</ecNumber>
    </recommendedName>
</protein>
<evidence type="ECO:0000256" key="2">
    <source>
        <dbReference type="ARBA" id="ARBA00004931"/>
    </source>
</evidence>
<evidence type="ECO:0000313" key="10">
    <source>
        <dbReference type="Proteomes" id="UP000199031"/>
    </source>
</evidence>
<dbReference type="InterPro" id="IPR001544">
    <property type="entry name" value="Aminotrans_IV"/>
</dbReference>
<dbReference type="SUPFAM" id="SSF56752">
    <property type="entry name" value="D-aminoacid aminotransferase-like PLP-dependent enzymes"/>
    <property type="match status" value="1"/>
</dbReference>
<dbReference type="EC" id="2.6.1.42" evidence="5"/>
<proteinExistence type="inferred from homology"/>
<comment type="catalytic activity">
    <reaction evidence="7">
        <text>L-isoleucine + 2-oxoglutarate = (S)-3-methyl-2-oxopentanoate + L-glutamate</text>
        <dbReference type="Rhea" id="RHEA:24801"/>
        <dbReference type="ChEBI" id="CHEBI:16810"/>
        <dbReference type="ChEBI" id="CHEBI:29985"/>
        <dbReference type="ChEBI" id="CHEBI:35146"/>
        <dbReference type="ChEBI" id="CHEBI:58045"/>
        <dbReference type="EC" id="2.6.1.42"/>
    </reaction>
</comment>
<dbReference type="STRING" id="1465490.SAMN05444277_101767"/>
<evidence type="ECO:0000256" key="3">
    <source>
        <dbReference type="ARBA" id="ARBA00005072"/>
    </source>
</evidence>
<dbReference type="GO" id="GO:0046394">
    <property type="term" value="P:carboxylic acid biosynthetic process"/>
    <property type="evidence" value="ECO:0007669"/>
    <property type="project" value="UniProtKB-ARBA"/>
</dbReference>
<reference evidence="9 10" key="1">
    <citation type="submission" date="2016-10" db="EMBL/GenBank/DDBJ databases">
        <authorList>
            <person name="de Groot N.N."/>
        </authorList>
    </citation>
    <scope>NUCLEOTIDE SEQUENCE [LARGE SCALE GENOMIC DNA]</scope>
    <source>
        <strain evidence="9 10">DSM 28286</strain>
    </source>
</reference>
<comment type="catalytic activity">
    <reaction evidence="8">
        <text>L-leucine + 2-oxoglutarate = 4-methyl-2-oxopentanoate + L-glutamate</text>
        <dbReference type="Rhea" id="RHEA:18321"/>
        <dbReference type="ChEBI" id="CHEBI:16810"/>
        <dbReference type="ChEBI" id="CHEBI:17865"/>
        <dbReference type="ChEBI" id="CHEBI:29985"/>
        <dbReference type="ChEBI" id="CHEBI:57427"/>
        <dbReference type="EC" id="2.6.1.42"/>
    </reaction>
</comment>
<keyword evidence="9" id="KW-0808">Transferase</keyword>
<comment type="similarity">
    <text evidence="4">Belongs to the class-IV pyridoxal-phosphate-dependent aminotransferase family.</text>
</comment>
<sequence>MEAGKYFLHNHKMVASGKAVLTADNRSFRFGDGLFETMRLTDGEIALSGYHFERLFSSLQAFHFDVPAHLTAALFLEQIKKLAAKNNHQKSARVRLTVFRSDGSLYDFANNLPNYIIQTWPLKEAIRLNDKGMKSGLFTKARKACDDFSHIKNNNFLPYIMGALWARQNKLDEAVILNNYNRIADATIANIFLVKDGKIETPALSEGCISGVMRRYLIDCIKKEGLPFEETAIAPDALANANEFFVTNAVRGINWVGQCDRHNYNNQLAAYLYDKFLKGKL</sequence>
<dbReference type="Pfam" id="PF01063">
    <property type="entry name" value="Aminotran_4"/>
    <property type="match status" value="1"/>
</dbReference>
<dbReference type="Gene3D" id="3.30.470.10">
    <property type="match status" value="1"/>
</dbReference>
<dbReference type="InterPro" id="IPR050571">
    <property type="entry name" value="Class-IV_PLP-Dep_Aminotrnsfr"/>
</dbReference>
<dbReference type="AlphaFoldDB" id="A0A1I5SHH8"/>
<dbReference type="CDD" id="cd00449">
    <property type="entry name" value="PLPDE_IV"/>
    <property type="match status" value="1"/>
</dbReference>
<dbReference type="InterPro" id="IPR043131">
    <property type="entry name" value="BCAT-like_N"/>
</dbReference>
<gene>
    <name evidence="9" type="ORF">SAMN05444277_101767</name>
</gene>
<keyword evidence="10" id="KW-1185">Reference proteome</keyword>
<comment type="pathway">
    <text evidence="3">Amino-acid biosynthesis; L-leucine biosynthesis; L-leucine from 3-methyl-2-oxobutanoate: step 4/4.</text>
</comment>
<dbReference type="GO" id="GO:0004084">
    <property type="term" value="F:branched-chain-amino-acid transaminase activity"/>
    <property type="evidence" value="ECO:0007669"/>
    <property type="project" value="UniProtKB-EC"/>
</dbReference>
<organism evidence="9 10">
    <name type="scientific">Parafilimonas terrae</name>
    <dbReference type="NCBI Taxonomy" id="1465490"/>
    <lineage>
        <taxon>Bacteria</taxon>
        <taxon>Pseudomonadati</taxon>
        <taxon>Bacteroidota</taxon>
        <taxon>Chitinophagia</taxon>
        <taxon>Chitinophagales</taxon>
        <taxon>Chitinophagaceae</taxon>
        <taxon>Parafilimonas</taxon>
    </lineage>
</organism>
<evidence type="ECO:0000256" key="8">
    <source>
        <dbReference type="ARBA" id="ARBA00049229"/>
    </source>
</evidence>
<evidence type="ECO:0000256" key="1">
    <source>
        <dbReference type="ARBA" id="ARBA00004824"/>
    </source>
</evidence>
<keyword evidence="9" id="KW-0032">Aminotransferase</keyword>
<name>A0A1I5SHH8_9BACT</name>
<evidence type="ECO:0000256" key="5">
    <source>
        <dbReference type="ARBA" id="ARBA00013053"/>
    </source>
</evidence>
<dbReference type="InterPro" id="IPR043132">
    <property type="entry name" value="BCAT-like_C"/>
</dbReference>
<evidence type="ECO:0000313" key="9">
    <source>
        <dbReference type="EMBL" id="SFP70168.1"/>
    </source>
</evidence>
<dbReference type="Proteomes" id="UP000199031">
    <property type="component" value="Unassembled WGS sequence"/>
</dbReference>
<dbReference type="RefSeq" id="WP_090654615.1">
    <property type="nucleotide sequence ID" value="NZ_FOXQ01000001.1"/>
</dbReference>
<dbReference type="Gene3D" id="3.20.10.10">
    <property type="entry name" value="D-amino Acid Aminotransferase, subunit A, domain 2"/>
    <property type="match status" value="1"/>
</dbReference>
<dbReference type="InterPro" id="IPR036038">
    <property type="entry name" value="Aminotransferase-like"/>
</dbReference>
<evidence type="ECO:0000256" key="6">
    <source>
        <dbReference type="ARBA" id="ARBA00048212"/>
    </source>
</evidence>
<dbReference type="EMBL" id="FOXQ01000001">
    <property type="protein sequence ID" value="SFP70168.1"/>
    <property type="molecule type" value="Genomic_DNA"/>
</dbReference>
<comment type="pathway">
    <text evidence="1">Amino-acid biosynthesis; L-isoleucine biosynthesis; L-isoleucine from 2-oxobutanoate: step 4/4.</text>
</comment>
<evidence type="ECO:0000256" key="4">
    <source>
        <dbReference type="ARBA" id="ARBA00009320"/>
    </source>
</evidence>
<accession>A0A1I5SHH8</accession>